<reference evidence="2" key="1">
    <citation type="submission" date="2023-08" db="EMBL/GenBank/DDBJ databases">
        <title>A de novo genome assembly of Solanum verrucosum Schlechtendal, a Mexican diploid species geographically isolated from the other diploid A-genome species in potato relatives.</title>
        <authorList>
            <person name="Hosaka K."/>
        </authorList>
    </citation>
    <scope>NUCLEOTIDE SEQUENCE</scope>
    <source>
        <tissue evidence="2">Young leaves</tissue>
    </source>
</reference>
<dbReference type="Pfam" id="PF00223">
    <property type="entry name" value="PsaA_PsaB"/>
    <property type="match status" value="2"/>
</dbReference>
<proteinExistence type="predicted"/>
<dbReference type="InterPro" id="IPR036408">
    <property type="entry name" value="PSI_PsaA/B_sf"/>
</dbReference>
<dbReference type="PANTHER" id="PTHR30128">
    <property type="entry name" value="OUTER MEMBRANE PROTEIN, OMPA-RELATED"/>
    <property type="match status" value="1"/>
</dbReference>
<dbReference type="GO" id="GO:0009535">
    <property type="term" value="C:chloroplast thylakoid membrane"/>
    <property type="evidence" value="ECO:0007669"/>
    <property type="project" value="TreeGrafter"/>
</dbReference>
<accession>A0AAF0TMZ1</accession>
<name>A0AAF0TMZ1_SOLVR</name>
<dbReference type="Proteomes" id="UP001234989">
    <property type="component" value="Chromosome 3"/>
</dbReference>
<dbReference type="PANTHER" id="PTHR30128:SF19">
    <property type="entry name" value="PHOTOSYSTEM I P700 CHLOROPHYLL A APOPROTEIN A1-RELATED"/>
    <property type="match status" value="1"/>
</dbReference>
<evidence type="ECO:0000313" key="3">
    <source>
        <dbReference type="Proteomes" id="UP001234989"/>
    </source>
</evidence>
<feature type="transmembrane region" description="Helical" evidence="1">
    <location>
        <begin position="217"/>
        <end position="235"/>
    </location>
</feature>
<keyword evidence="1" id="KW-0472">Membrane</keyword>
<sequence>MIIRSPEPKVKILVDRDPVKTSFEEWARPGHFSRTIAKGPDTTTWIWNRHANAHDFDSYTSDMEEISRKLWRASGITSELQLYCTAIGALVFAVLMLFAGWFHYHKVAPKLAWFQDVESMLNHHLAGLLGLGSLSWARHQVHVSLPINQFLNAGVDPKEILLPHEFILNRDLLAQLYPSFTEGATPFFTLNWSKYANFLTFRGGLDPVTGGLWLTDIAHHHLAIAILFLIAGHMYRTNWGIGHGLKDILEAHKGPFTGQGHKGLYEILTTSWHAQLSLNLAMLGSLTIVVAHHMYSMPPYPYLAIDYGTQLSLFTHHMWIGGFLIVGVVAHATIFMGGGDLVAVGGKVALFPIPLGTADFLVHHIHAFTIHVTVLILLKGVLFARSSCLIPDKANLGFHFPCDGPRRGGTCQVSAWDHVFLGLFWMYNSISVVIFHFSWKMQSDVWGSVSDQGVVTHITGGNFAQSSITINGWLHDFLWAQASQVIQSYGSSLYAYGLFYLGAHFVWAFSLMFLFSGCGYWQELIESIVWANNKLKVAPATQPRALSIIQGRVVGVTHYLLGGTATTWAFFLARIIAVG</sequence>
<protein>
    <recommendedName>
        <fullName evidence="4">PsaA</fullName>
    </recommendedName>
</protein>
<dbReference type="PRINTS" id="PR00257">
    <property type="entry name" value="PHOTSYSPSAAB"/>
</dbReference>
<keyword evidence="1" id="KW-0812">Transmembrane</keyword>
<feature type="transmembrane region" description="Helical" evidence="1">
    <location>
        <begin position="82"/>
        <end position="104"/>
    </location>
</feature>
<dbReference type="SUPFAM" id="SSF81558">
    <property type="entry name" value="Photosystem I subunits PsaA/PsaB"/>
    <property type="match status" value="1"/>
</dbReference>
<evidence type="ECO:0008006" key="4">
    <source>
        <dbReference type="Google" id="ProtNLM"/>
    </source>
</evidence>
<organism evidence="2 3">
    <name type="scientific">Solanum verrucosum</name>
    <dbReference type="NCBI Taxonomy" id="315347"/>
    <lineage>
        <taxon>Eukaryota</taxon>
        <taxon>Viridiplantae</taxon>
        <taxon>Streptophyta</taxon>
        <taxon>Embryophyta</taxon>
        <taxon>Tracheophyta</taxon>
        <taxon>Spermatophyta</taxon>
        <taxon>Magnoliopsida</taxon>
        <taxon>eudicotyledons</taxon>
        <taxon>Gunneridae</taxon>
        <taxon>Pentapetalae</taxon>
        <taxon>asterids</taxon>
        <taxon>lamiids</taxon>
        <taxon>Solanales</taxon>
        <taxon>Solanaceae</taxon>
        <taxon>Solanoideae</taxon>
        <taxon>Solaneae</taxon>
        <taxon>Solanum</taxon>
    </lineage>
</organism>
<dbReference type="InterPro" id="IPR001280">
    <property type="entry name" value="PSI_PsaA/B"/>
</dbReference>
<feature type="transmembrane region" description="Helical" evidence="1">
    <location>
        <begin position="316"/>
        <end position="337"/>
    </location>
</feature>
<feature type="transmembrane region" description="Helical" evidence="1">
    <location>
        <begin position="493"/>
        <end position="515"/>
    </location>
</feature>
<keyword evidence="1" id="KW-1133">Transmembrane helix</keyword>
<dbReference type="Gene3D" id="1.20.1130.10">
    <property type="entry name" value="Photosystem I PsaA/PsaB"/>
    <property type="match status" value="3"/>
</dbReference>
<evidence type="ECO:0000256" key="1">
    <source>
        <dbReference type="SAM" id="Phobius"/>
    </source>
</evidence>
<dbReference type="AlphaFoldDB" id="A0AAF0TMZ1"/>
<feature type="transmembrane region" description="Helical" evidence="1">
    <location>
        <begin position="419"/>
        <end position="439"/>
    </location>
</feature>
<dbReference type="EMBL" id="CP133614">
    <property type="protein sequence ID" value="WMV19120.1"/>
    <property type="molecule type" value="Genomic_DNA"/>
</dbReference>
<keyword evidence="3" id="KW-1185">Reference proteome</keyword>
<gene>
    <name evidence="2" type="ORF">MTR67_012505</name>
</gene>
<dbReference type="GO" id="GO:0015979">
    <property type="term" value="P:photosynthesis"/>
    <property type="evidence" value="ECO:0007669"/>
    <property type="project" value="InterPro"/>
</dbReference>
<evidence type="ECO:0000313" key="2">
    <source>
        <dbReference type="EMBL" id="WMV19120.1"/>
    </source>
</evidence>